<name>A0A401TG93_CHIPU</name>
<dbReference type="InterPro" id="IPR036010">
    <property type="entry name" value="2Fe-2S_ferredoxin-like_sf"/>
</dbReference>
<dbReference type="OrthoDB" id="268593at2759"/>
<evidence type="ECO:0000256" key="5">
    <source>
        <dbReference type="ARBA" id="ARBA00023014"/>
    </source>
</evidence>
<evidence type="ECO:0000259" key="11">
    <source>
        <dbReference type="Pfam" id="PF00111"/>
    </source>
</evidence>
<evidence type="ECO:0000256" key="2">
    <source>
        <dbReference type="ARBA" id="ARBA00022714"/>
    </source>
</evidence>
<proteinExistence type="inferred from homology"/>
<evidence type="ECO:0000256" key="8">
    <source>
        <dbReference type="ARBA" id="ARBA00040942"/>
    </source>
</evidence>
<evidence type="ECO:0000256" key="7">
    <source>
        <dbReference type="ARBA" id="ARBA00034078"/>
    </source>
</evidence>
<organism evidence="12 13">
    <name type="scientific">Chiloscyllium punctatum</name>
    <name type="common">Brownbanded bambooshark</name>
    <name type="synonym">Hemiscyllium punctatum</name>
    <dbReference type="NCBI Taxonomy" id="137246"/>
    <lineage>
        <taxon>Eukaryota</taxon>
        <taxon>Metazoa</taxon>
        <taxon>Chordata</taxon>
        <taxon>Craniata</taxon>
        <taxon>Vertebrata</taxon>
        <taxon>Chondrichthyes</taxon>
        <taxon>Elasmobranchii</taxon>
        <taxon>Galeomorphii</taxon>
        <taxon>Galeoidea</taxon>
        <taxon>Orectolobiformes</taxon>
        <taxon>Hemiscylliidae</taxon>
        <taxon>Chiloscyllium</taxon>
    </lineage>
</organism>
<dbReference type="GO" id="GO:0005739">
    <property type="term" value="C:mitochondrion"/>
    <property type="evidence" value="ECO:0007669"/>
    <property type="project" value="TreeGrafter"/>
</dbReference>
<dbReference type="AlphaFoldDB" id="A0A401TG93"/>
<dbReference type="PROSITE" id="PS00814">
    <property type="entry name" value="ADX"/>
    <property type="match status" value="1"/>
</dbReference>
<dbReference type="Gene3D" id="3.10.20.30">
    <property type="match status" value="1"/>
</dbReference>
<evidence type="ECO:0000256" key="6">
    <source>
        <dbReference type="ARBA" id="ARBA00032838"/>
    </source>
</evidence>
<keyword evidence="3" id="KW-0479">Metal-binding</keyword>
<dbReference type="STRING" id="137246.A0A401TG93"/>
<evidence type="ECO:0000313" key="13">
    <source>
        <dbReference type="Proteomes" id="UP000287033"/>
    </source>
</evidence>
<evidence type="ECO:0000256" key="3">
    <source>
        <dbReference type="ARBA" id="ARBA00022723"/>
    </source>
</evidence>
<dbReference type="GO" id="GO:0009055">
    <property type="term" value="F:electron transfer activity"/>
    <property type="evidence" value="ECO:0007669"/>
    <property type="project" value="TreeGrafter"/>
</dbReference>
<dbReference type="Pfam" id="PF00111">
    <property type="entry name" value="Fer2"/>
    <property type="match status" value="1"/>
</dbReference>
<gene>
    <name evidence="12" type="ORF">chiPu_0025577</name>
</gene>
<dbReference type="InterPro" id="IPR001041">
    <property type="entry name" value="2Fe-2S_ferredoxin-type"/>
</dbReference>
<dbReference type="PANTHER" id="PTHR23426">
    <property type="entry name" value="FERREDOXIN/ADRENODOXIN"/>
    <property type="match status" value="1"/>
</dbReference>
<dbReference type="OMA" id="YVNEEHF"/>
<evidence type="ECO:0000256" key="9">
    <source>
        <dbReference type="ARBA" id="ARBA00041497"/>
    </source>
</evidence>
<dbReference type="InterPro" id="IPR018298">
    <property type="entry name" value="Adrenodoxin_Fe-S_BS"/>
</dbReference>
<keyword evidence="4" id="KW-0408">Iron</keyword>
<dbReference type="SUPFAM" id="SSF54292">
    <property type="entry name" value="2Fe-2S ferredoxin-like"/>
    <property type="match status" value="1"/>
</dbReference>
<comment type="similarity">
    <text evidence="1">Belongs to the adrenodoxin/putidaredoxin family.</text>
</comment>
<dbReference type="EMBL" id="BEZZ01061427">
    <property type="protein sequence ID" value="GCC41651.1"/>
    <property type="molecule type" value="Genomic_DNA"/>
</dbReference>
<evidence type="ECO:0000256" key="1">
    <source>
        <dbReference type="ARBA" id="ARBA00010914"/>
    </source>
</evidence>
<comment type="cofactor">
    <cofactor evidence="7">
        <name>[2Fe-2S] cluster</name>
        <dbReference type="ChEBI" id="CHEBI:190135"/>
    </cofactor>
</comment>
<dbReference type="PANTHER" id="PTHR23426:SF65">
    <property type="entry name" value="FERREDOXIN-2, MITOCHONDRIAL"/>
    <property type="match status" value="1"/>
</dbReference>
<comment type="function">
    <text evidence="10">Electron donor, of the core iron-sulfur cluster (ISC) assembly complex, that acts to reduce the persulfide into sulfide during [2Fe-2S] clusters assembly on the scaffolding protein ISCU. The core iron-sulfur cluster (ISC) assembly complex is involved in the de novo synthesis of a [2Fe-2S] cluster, the first step of the mitochondrial iron-sulfur protein biogenesis. This process is initiated by the cysteine desulfurase complex (NFS1:LYRM4:NDUFAB1) that produces persulfide which is delivered on the scaffold protein ISCU in a FXN-dependent manner. Then this complex is stabilized by FDX2 which provides reducing equivalents to accomplish the [2Fe-2S] cluster assembly. Finally, the [2Fe-2S] cluster is transferred from ISCU to chaperone proteins, including HSCB, HSPA9 and GLRX5. Essential for coenzyme Q biosynthesis: together with FDXR, transfers the electrons required for the hydroxylation reaction performed by COQ6.</text>
</comment>
<dbReference type="GO" id="GO:0051537">
    <property type="term" value="F:2 iron, 2 sulfur cluster binding"/>
    <property type="evidence" value="ECO:0007669"/>
    <property type="project" value="UniProtKB-KW"/>
</dbReference>
<feature type="domain" description="2Fe-2S ferredoxin-type" evidence="11">
    <location>
        <begin position="39"/>
        <end position="84"/>
    </location>
</feature>
<evidence type="ECO:0000313" key="12">
    <source>
        <dbReference type="EMBL" id="GCC41651.1"/>
    </source>
</evidence>
<comment type="caution">
    <text evidence="12">The sequence shown here is derived from an EMBL/GenBank/DDBJ whole genome shotgun (WGS) entry which is preliminary data.</text>
</comment>
<reference evidence="12 13" key="1">
    <citation type="journal article" date="2018" name="Nat. Ecol. Evol.">
        <title>Shark genomes provide insights into elasmobranch evolution and the origin of vertebrates.</title>
        <authorList>
            <person name="Hara Y"/>
            <person name="Yamaguchi K"/>
            <person name="Onimaru K"/>
            <person name="Kadota M"/>
            <person name="Koyanagi M"/>
            <person name="Keeley SD"/>
            <person name="Tatsumi K"/>
            <person name="Tanaka K"/>
            <person name="Motone F"/>
            <person name="Kageyama Y"/>
            <person name="Nozu R"/>
            <person name="Adachi N"/>
            <person name="Nishimura O"/>
            <person name="Nakagawa R"/>
            <person name="Tanegashima C"/>
            <person name="Kiyatake I"/>
            <person name="Matsumoto R"/>
            <person name="Murakumo K"/>
            <person name="Nishida K"/>
            <person name="Terakita A"/>
            <person name="Kuratani S"/>
            <person name="Sato K"/>
            <person name="Hyodo S Kuraku.S."/>
        </authorList>
    </citation>
    <scope>NUCLEOTIDE SEQUENCE [LARGE SCALE GENOMIC DNA]</scope>
</reference>
<dbReference type="Proteomes" id="UP000287033">
    <property type="component" value="Unassembled WGS sequence"/>
</dbReference>
<keyword evidence="5" id="KW-0411">Iron-sulfur</keyword>
<dbReference type="GO" id="GO:0140647">
    <property type="term" value="P:P450-containing electron transport chain"/>
    <property type="evidence" value="ECO:0007669"/>
    <property type="project" value="InterPro"/>
</dbReference>
<dbReference type="GO" id="GO:0046872">
    <property type="term" value="F:metal ion binding"/>
    <property type="evidence" value="ECO:0007669"/>
    <property type="project" value="UniProtKB-KW"/>
</dbReference>
<keyword evidence="13" id="KW-1185">Reference proteome</keyword>
<keyword evidence="2" id="KW-0001">2Fe-2S</keyword>
<sequence length="95" mass="10710">MREGIVRRDWGTVYQSDDTHSKAENSDVVNITFIDRLGNRIPVKGKVGDNVLYLAHENGIDLEGACEASLACSTCHVYVNEEHFDKLPEAVERYK</sequence>
<evidence type="ECO:0000256" key="4">
    <source>
        <dbReference type="ARBA" id="ARBA00023004"/>
    </source>
</evidence>
<protein>
    <recommendedName>
        <fullName evidence="8">Ferredoxin-2, mitochondrial</fullName>
    </recommendedName>
    <alternativeName>
        <fullName evidence="6">Adrenodoxin-like protein</fullName>
    </alternativeName>
    <alternativeName>
        <fullName evidence="9">Ferredoxin-1-like protein</fullName>
    </alternativeName>
</protein>
<dbReference type="InterPro" id="IPR012675">
    <property type="entry name" value="Beta-grasp_dom_sf"/>
</dbReference>
<accession>A0A401TG93</accession>
<dbReference type="InterPro" id="IPR001055">
    <property type="entry name" value="Adrenodoxin-like"/>
</dbReference>
<evidence type="ECO:0000256" key="10">
    <source>
        <dbReference type="ARBA" id="ARBA00058507"/>
    </source>
</evidence>
<dbReference type="CDD" id="cd00207">
    <property type="entry name" value="fer2"/>
    <property type="match status" value="1"/>
</dbReference>